<accession>A0A165DE91</accession>
<proteinExistence type="predicted"/>
<feature type="region of interest" description="Disordered" evidence="1">
    <location>
        <begin position="624"/>
        <end position="739"/>
    </location>
</feature>
<dbReference type="RefSeq" id="XP_040762430.1">
    <property type="nucleotide sequence ID" value="XM_040914554.1"/>
</dbReference>
<gene>
    <name evidence="2" type="ORF">LAESUDRAFT_814035</name>
</gene>
<dbReference type="Proteomes" id="UP000076871">
    <property type="component" value="Unassembled WGS sequence"/>
</dbReference>
<feature type="compositionally biased region" description="Basic and acidic residues" evidence="1">
    <location>
        <begin position="759"/>
        <end position="771"/>
    </location>
</feature>
<name>A0A165DE91_9APHY</name>
<dbReference type="InParanoid" id="A0A165DE91"/>
<sequence length="832" mass="91562">MTQDSCVYLTTSRINRLFRPLRAKCTALAEFVSVSTRKRAAVSVTYSRTTRFASAHVFVDRDVPPLALLQPPEALRSRIHLDRTSMDNLQLSRKIYDVRDAFKNILQASLGSTAVRGHSGPSSLAALCAGIVGENLHDDVEAYQEGLLQMGNDTDEHAAMEFLDDLYEAVPGHYRSFAVTSHAVSYILDVCPHHPTLLTALLDTCLNHALVKESQFILRALFKAAIRSTGQNYTPICPLAHHAHSNYLTTLRDICCSNNKSTICLQLDDYTFAALLIDVLAESGAGSVEAWTSKAVAKLAMQLQTQSFTAFIRLCSGLANSIADAEHQSTRRKSKKIDDIQPDSNAPLKKRLVKWVKSALDRLHSQFSSGDTAVLSADVSDNFNAVVDFLLLAMPLHFRAVQDFSDPSSANLTDAMVCLGTYCLAAPLASSLISSDLESLVKLLHSARAGTETFDTLVSLVFSPTPASPLLDKEPSSQSSTPTPPPESSIPHVGGLQELRRYARALRSHDIFHLEASLWSNALRHVEDILLTSNSLPFMSKPVTAVDLDAIRKELVRRVERAEARCFGARNASRLAVAPVTQPGDAVPSPASTHMFEAREPHRGEEYVWEEMISSWVRKTPVVERMPRPSKRRKVDLDSPSDQSGCRNSLSKSRLRRSQSRDSHPCSDSIPRARRSVSSTSLEVSPTVTAVASDDFDAPLSAGSTSRSLSRSPSKHRRQDELKTLNCTPHGQREAQSRARRISNFATIVADAQMNRIVLHPERKSEERSGSSDRSPQSRKSTAAEAFGDRRYVTVKRTMSRSPVRSLCTADQLSSDDALDLFAYRSSSPSEP</sequence>
<feature type="region of interest" description="Disordered" evidence="1">
    <location>
        <begin position="468"/>
        <end position="493"/>
    </location>
</feature>
<protein>
    <submittedName>
        <fullName evidence="2">Uncharacterized protein</fullName>
    </submittedName>
</protein>
<evidence type="ECO:0000313" key="3">
    <source>
        <dbReference type="Proteomes" id="UP000076871"/>
    </source>
</evidence>
<dbReference type="OrthoDB" id="3158032at2759"/>
<feature type="compositionally biased region" description="Low complexity" evidence="1">
    <location>
        <begin position="701"/>
        <end position="712"/>
    </location>
</feature>
<feature type="compositionally biased region" description="Polar residues" evidence="1">
    <location>
        <begin position="772"/>
        <end position="781"/>
    </location>
</feature>
<evidence type="ECO:0000256" key="1">
    <source>
        <dbReference type="SAM" id="MobiDB-lite"/>
    </source>
</evidence>
<dbReference type="EMBL" id="KV427635">
    <property type="protein sequence ID" value="KZT04690.1"/>
    <property type="molecule type" value="Genomic_DNA"/>
</dbReference>
<keyword evidence="3" id="KW-1185">Reference proteome</keyword>
<organism evidence="2 3">
    <name type="scientific">Laetiporus sulphureus 93-53</name>
    <dbReference type="NCBI Taxonomy" id="1314785"/>
    <lineage>
        <taxon>Eukaryota</taxon>
        <taxon>Fungi</taxon>
        <taxon>Dikarya</taxon>
        <taxon>Basidiomycota</taxon>
        <taxon>Agaricomycotina</taxon>
        <taxon>Agaricomycetes</taxon>
        <taxon>Polyporales</taxon>
        <taxon>Laetiporus</taxon>
    </lineage>
</organism>
<feature type="compositionally biased region" description="Polar residues" evidence="1">
    <location>
        <begin position="676"/>
        <end position="690"/>
    </location>
</feature>
<feature type="region of interest" description="Disordered" evidence="1">
    <location>
        <begin position="756"/>
        <end position="809"/>
    </location>
</feature>
<evidence type="ECO:0000313" key="2">
    <source>
        <dbReference type="EMBL" id="KZT04690.1"/>
    </source>
</evidence>
<reference evidence="2 3" key="1">
    <citation type="journal article" date="2016" name="Mol. Biol. Evol.">
        <title>Comparative Genomics of Early-Diverging Mushroom-Forming Fungi Provides Insights into the Origins of Lignocellulose Decay Capabilities.</title>
        <authorList>
            <person name="Nagy L.G."/>
            <person name="Riley R."/>
            <person name="Tritt A."/>
            <person name="Adam C."/>
            <person name="Daum C."/>
            <person name="Floudas D."/>
            <person name="Sun H."/>
            <person name="Yadav J.S."/>
            <person name="Pangilinan J."/>
            <person name="Larsson K.H."/>
            <person name="Matsuura K."/>
            <person name="Barry K."/>
            <person name="Labutti K."/>
            <person name="Kuo R."/>
            <person name="Ohm R.A."/>
            <person name="Bhattacharya S.S."/>
            <person name="Shirouzu T."/>
            <person name="Yoshinaga Y."/>
            <person name="Martin F.M."/>
            <person name="Grigoriev I.V."/>
            <person name="Hibbett D.S."/>
        </authorList>
    </citation>
    <scope>NUCLEOTIDE SEQUENCE [LARGE SCALE GENOMIC DNA]</scope>
    <source>
        <strain evidence="2 3">93-53</strain>
    </source>
</reference>
<dbReference type="AlphaFoldDB" id="A0A165DE91"/>
<dbReference type="GeneID" id="63831581"/>